<dbReference type="PANTHER" id="PTHR36113">
    <property type="entry name" value="LYASE, PUTATIVE-RELATED-RELATED"/>
    <property type="match status" value="1"/>
</dbReference>
<accession>A0A2W4UTR2</accession>
<dbReference type="SUPFAM" id="SSF54593">
    <property type="entry name" value="Glyoxalase/Bleomycin resistance protein/Dihydroxybiphenyl dioxygenase"/>
    <property type="match status" value="1"/>
</dbReference>
<dbReference type="CDD" id="cd06587">
    <property type="entry name" value="VOC"/>
    <property type="match status" value="1"/>
</dbReference>
<dbReference type="InterPro" id="IPR004360">
    <property type="entry name" value="Glyas_Fos-R_dOase_dom"/>
</dbReference>
<dbReference type="InterPro" id="IPR029068">
    <property type="entry name" value="Glyas_Bleomycin-R_OHBP_Dase"/>
</dbReference>
<dbReference type="PROSITE" id="PS51819">
    <property type="entry name" value="VOC"/>
    <property type="match status" value="1"/>
</dbReference>
<gene>
    <name evidence="2" type="ORF">DCF25_06625</name>
</gene>
<name>A0A2W4UTR2_9CYAN</name>
<evidence type="ECO:0000313" key="3">
    <source>
        <dbReference type="Proteomes" id="UP000249354"/>
    </source>
</evidence>
<protein>
    <submittedName>
        <fullName evidence="2">VOC family protein</fullName>
    </submittedName>
</protein>
<evidence type="ECO:0000313" key="2">
    <source>
        <dbReference type="EMBL" id="PZO20379.1"/>
    </source>
</evidence>
<reference evidence="2 3" key="2">
    <citation type="submission" date="2018-06" db="EMBL/GenBank/DDBJ databases">
        <title>Metagenomic assembly of (sub)arctic Cyanobacteria and their associated microbiome from non-axenic cultures.</title>
        <authorList>
            <person name="Baurain D."/>
        </authorList>
    </citation>
    <scope>NUCLEOTIDE SEQUENCE [LARGE SCALE GENOMIC DNA]</scope>
    <source>
        <strain evidence="2">ULC129bin1</strain>
    </source>
</reference>
<feature type="domain" description="VOC" evidence="1">
    <location>
        <begin position="10"/>
        <end position="121"/>
    </location>
</feature>
<reference evidence="3" key="1">
    <citation type="submission" date="2018-04" db="EMBL/GenBank/DDBJ databases">
        <authorList>
            <person name="Cornet L."/>
        </authorList>
    </citation>
    <scope>NUCLEOTIDE SEQUENCE [LARGE SCALE GENOMIC DNA]</scope>
</reference>
<proteinExistence type="predicted"/>
<dbReference type="AlphaFoldDB" id="A0A2W4UTR2"/>
<dbReference type="PANTHER" id="PTHR36113:SF1">
    <property type="entry name" value="GLYOXALASE_BLEOMYCIN RESISTANCE PROTEIN_DIOXYGENASE"/>
    <property type="match status" value="1"/>
</dbReference>
<evidence type="ECO:0000259" key="1">
    <source>
        <dbReference type="PROSITE" id="PS51819"/>
    </source>
</evidence>
<organism evidence="2 3">
    <name type="scientific">Leptolyngbya foveolarum</name>
    <dbReference type="NCBI Taxonomy" id="47253"/>
    <lineage>
        <taxon>Bacteria</taxon>
        <taxon>Bacillati</taxon>
        <taxon>Cyanobacteriota</taxon>
        <taxon>Cyanophyceae</taxon>
        <taxon>Leptolyngbyales</taxon>
        <taxon>Leptolyngbyaceae</taxon>
        <taxon>Leptolyngbya group</taxon>
        <taxon>Leptolyngbya</taxon>
    </lineage>
</organism>
<dbReference type="Proteomes" id="UP000249354">
    <property type="component" value="Unassembled WGS sequence"/>
</dbReference>
<comment type="caution">
    <text evidence="2">The sequence shown here is derived from an EMBL/GenBank/DDBJ whole genome shotgun (WGS) entry which is preliminary data.</text>
</comment>
<dbReference type="EMBL" id="QBMC01000030">
    <property type="protein sequence ID" value="PZO20379.1"/>
    <property type="molecule type" value="Genomic_DNA"/>
</dbReference>
<dbReference type="Gene3D" id="3.10.180.10">
    <property type="entry name" value="2,3-Dihydroxybiphenyl 1,2-Dioxygenase, domain 1"/>
    <property type="match status" value="1"/>
</dbReference>
<dbReference type="InterPro" id="IPR051332">
    <property type="entry name" value="Fosfomycin_Res_Enzymes"/>
</dbReference>
<sequence>MNTHSLNVTSLDHINFYVKNLDESVAFYQTLFGFEVKKEQPEENSRIIGNDAVKLCLYEDSEKAHPGGTGHFGFHVQNFSDIVERCESMGVPMPYGVVDWEKSRSVYIVDPSGYEIELSEIQGGGL</sequence>
<dbReference type="InterPro" id="IPR037523">
    <property type="entry name" value="VOC_core"/>
</dbReference>
<dbReference type="Pfam" id="PF00903">
    <property type="entry name" value="Glyoxalase"/>
    <property type="match status" value="1"/>
</dbReference>